<evidence type="ECO:0000259" key="5">
    <source>
        <dbReference type="Pfam" id="PF17210"/>
    </source>
</evidence>
<dbReference type="EMBL" id="JBHSCZ010000001">
    <property type="protein sequence ID" value="MFC4261563.1"/>
    <property type="molecule type" value="Genomic_DNA"/>
</dbReference>
<dbReference type="RefSeq" id="WP_379706143.1">
    <property type="nucleotide sequence ID" value="NZ_JBHSCZ010000001.1"/>
</dbReference>
<dbReference type="NCBIfam" id="TIGR04183">
    <property type="entry name" value="Por_Secre_tail"/>
    <property type="match status" value="1"/>
</dbReference>
<comment type="caution">
    <text evidence="7">The sequence shown here is derived from an EMBL/GenBank/DDBJ whole genome shotgun (WGS) entry which is preliminary data.</text>
</comment>
<dbReference type="Pfam" id="PF17210">
    <property type="entry name" value="SdrD_B"/>
    <property type="match status" value="8"/>
</dbReference>
<feature type="chain" id="PRO_5046124035" evidence="4">
    <location>
        <begin position="32"/>
        <end position="1514"/>
    </location>
</feature>
<feature type="domain" description="SD-repeat containing protein B" evidence="5">
    <location>
        <begin position="350"/>
        <end position="460"/>
    </location>
</feature>
<dbReference type="Pfam" id="PF18962">
    <property type="entry name" value="Por_Secre_tail"/>
    <property type="match status" value="1"/>
</dbReference>
<gene>
    <name evidence="7" type="ORF">ACFOWM_01615</name>
</gene>
<dbReference type="PANTHER" id="PTHR23303">
    <property type="entry name" value="CARBOXYPEPTIDASE REGULATORY REGION-CONTAINING"/>
    <property type="match status" value="1"/>
</dbReference>
<feature type="domain" description="Secretion system C-terminal sorting" evidence="6">
    <location>
        <begin position="1435"/>
        <end position="1508"/>
    </location>
</feature>
<evidence type="ECO:0000259" key="6">
    <source>
        <dbReference type="Pfam" id="PF18962"/>
    </source>
</evidence>
<dbReference type="InterPro" id="IPR013783">
    <property type="entry name" value="Ig-like_fold"/>
</dbReference>
<feature type="domain" description="SD-repeat containing protein B" evidence="5">
    <location>
        <begin position="475"/>
        <end position="588"/>
    </location>
</feature>
<feature type="domain" description="SD-repeat containing protein B" evidence="5">
    <location>
        <begin position="715"/>
        <end position="825"/>
    </location>
</feature>
<evidence type="ECO:0000256" key="2">
    <source>
        <dbReference type="ARBA" id="ARBA00022525"/>
    </source>
</evidence>
<feature type="domain" description="SD-repeat containing protein B" evidence="5">
    <location>
        <begin position="1195"/>
        <end position="1321"/>
    </location>
</feature>
<evidence type="ECO:0000313" key="7">
    <source>
        <dbReference type="EMBL" id="MFC4261563.1"/>
    </source>
</evidence>
<dbReference type="InterPro" id="IPR033764">
    <property type="entry name" value="Sdr_B"/>
</dbReference>
<feature type="domain" description="SD-repeat containing protein B" evidence="5">
    <location>
        <begin position="959"/>
        <end position="1070"/>
    </location>
</feature>
<evidence type="ECO:0000313" key="8">
    <source>
        <dbReference type="Proteomes" id="UP001595907"/>
    </source>
</evidence>
<keyword evidence="8" id="KW-1185">Reference proteome</keyword>
<proteinExistence type="predicted"/>
<feature type="domain" description="SD-repeat containing protein B" evidence="5">
    <location>
        <begin position="838"/>
        <end position="950"/>
    </location>
</feature>
<protein>
    <submittedName>
        <fullName evidence="7">SdrD B-like domain-containing protein</fullName>
    </submittedName>
</protein>
<dbReference type="InterPro" id="IPR051417">
    <property type="entry name" value="SDr/BOS_complex"/>
</dbReference>
<keyword evidence="2" id="KW-0964">Secreted</keyword>
<organism evidence="7 8">
    <name type="scientific">Ferruginibacter yonginensis</name>
    <dbReference type="NCBI Taxonomy" id="1310416"/>
    <lineage>
        <taxon>Bacteria</taxon>
        <taxon>Pseudomonadati</taxon>
        <taxon>Bacteroidota</taxon>
        <taxon>Chitinophagia</taxon>
        <taxon>Chitinophagales</taxon>
        <taxon>Chitinophagaceae</taxon>
        <taxon>Ferruginibacter</taxon>
    </lineage>
</organism>
<dbReference type="Gene3D" id="2.60.40.10">
    <property type="entry name" value="Immunoglobulins"/>
    <property type="match status" value="8"/>
</dbReference>
<dbReference type="SUPFAM" id="SSF117074">
    <property type="entry name" value="Hypothetical protein PA1324"/>
    <property type="match status" value="8"/>
</dbReference>
<dbReference type="PANTHER" id="PTHR23303:SF15">
    <property type="entry name" value="COLOSSIN-A"/>
    <property type="match status" value="1"/>
</dbReference>
<keyword evidence="3 4" id="KW-0732">Signal</keyword>
<evidence type="ECO:0000256" key="4">
    <source>
        <dbReference type="SAM" id="SignalP"/>
    </source>
</evidence>
<reference evidence="8" key="1">
    <citation type="journal article" date="2019" name="Int. J. Syst. Evol. Microbiol.">
        <title>The Global Catalogue of Microorganisms (GCM) 10K type strain sequencing project: providing services to taxonomists for standard genome sequencing and annotation.</title>
        <authorList>
            <consortium name="The Broad Institute Genomics Platform"/>
            <consortium name="The Broad Institute Genome Sequencing Center for Infectious Disease"/>
            <person name="Wu L."/>
            <person name="Ma J."/>
        </authorList>
    </citation>
    <scope>NUCLEOTIDE SEQUENCE [LARGE SCALE GENOMIC DNA]</scope>
    <source>
        <strain evidence="8">CECT 8289</strain>
    </source>
</reference>
<name>A0ABV8QPD6_9BACT</name>
<accession>A0ABV8QPD6</accession>
<dbReference type="InterPro" id="IPR026444">
    <property type="entry name" value="Secre_tail"/>
</dbReference>
<evidence type="ECO:0000256" key="3">
    <source>
        <dbReference type="ARBA" id="ARBA00022729"/>
    </source>
</evidence>
<feature type="domain" description="SD-repeat containing protein B" evidence="5">
    <location>
        <begin position="596"/>
        <end position="706"/>
    </location>
</feature>
<dbReference type="Proteomes" id="UP001595907">
    <property type="component" value="Unassembled WGS sequence"/>
</dbReference>
<feature type="domain" description="SD-repeat containing protein B" evidence="5">
    <location>
        <begin position="1076"/>
        <end position="1190"/>
    </location>
</feature>
<sequence>MKKIYTNSIKSSVISAMLCLAIIFSSFSATAHRIETFTSTGCTVGSTVSINALVTFAGGATYYAWQFRDKSGVWQCFTANSTINGATFTVSGFASGPAANLGPTLTINNATAALDDVFVRLLMRDNATPCGAPAGTTWGGDDLALNETKYLRLHIYKSVGDCGGTTPGCIGNILNNATGYYGGFENRNYDAATDTYIDNNFVAGAGSTDYTIGTNVGNYNVTNHPYLANSIFPRNIAAHSGNFQMVVGGNALATKRAWFKSVNVVAGNTYLFSAWVTKLDASNPNIALRVGGTEISNSNLIFQTIGNWVQVSGYYTAAAGTTTVEIAIVDKSGAATNYSLDDICFRLMGSIGDKVWNDVNKNGLLDANELGIAGVTVSLYDANNELVASTITDALGNYKFSRLNSSTTGVAYTVGFSVPQGYKLTTQNVDNTGITGTANSDANATTGLTNTITLTSATPTVTYVDAAMFITSASKIGDRVWNDINKNGVQDATEPGIAGVTVSLFTSADVFVAGTITDNNGNYAFYDVPAGNYYIKITLPTGFVVTTKNTTSNGGNATNDSDFDATTLRSNTFTVAVNTINNDIDAGIYASTLRSSLGDRVWNDLNSDGLQTTGEPGVAGVTVQLYNNVNVLLQTAVTDVLGNYVFNNLAAGSYYIKVIAPTGFTLTTAKVGADDNIDSDINTTTGNTSAITLLAEQLRTNIDAGLRRTATGTTTIGDFVWNDLNKDGLQSANEPGYGGLTLYLYNSANTLIQTTTTNKNGFYSFTGLTVGTQYYITTSNLPAGYGFSTLKAGTDVNIDNDIDPSIGKTGLITATTAAINNIDFGVTQKASVFNTQGSIGNVVFEDVNSNGLQDANEPGITAVTVTLYKADGTTVVAATKTDALGNYQFTNLPAGIYVVSFSNLPSGYVITTQNVGTNKAIDSDPNTTTSKTNTFNLGAGEINNTIDAGLRNTNAGVSTIGNLVWNDVNGDGIYQTTESGIAGVSVYLYDDNKNLVDNTVTNANGNYLFTNVKAGAYIIGFNNLPAGFIATTQTTANNADNDSDPNTINFETGEIIIAASTNNNNYDFGIRSTTTATIGDFVWNDLNRNGVQDANEPGVAGVLVTLYNSANVAIASTVTDDNGIYKFVNVAYGTYTLGFTGLPGNTGFTTKNSTSGTANTDSDVDPTTARTSSFTLNASTPNKLDVDAGLVSLFASVGDYIWRDANANGIQDATERGYAGITVTLYNAANNAPITSAVSDGNGYYFINNIPVAPTGSSYYLQLSGLLSTNTVTSKFAPLVTGGAATVLSNDKNSDFTAGTNRTDNFTLLPNENNQNIDGGIVAPDPNLLAIKGLVLSAVLNNSTTNLKWYTEAEINVVRFEIERSIDGTHFEFVQNAAAVGNSNVRSNYTANNDLGAYKNAAVVYYRIKSVDANNQIVYSNIVVVRPNNASTVEVWPNPFVDRLNIKVQSTNNTQASLLIFDAKGSIVLKASFAVVIGDNFINYNQVNTLASGAYTIKLMKDNKQIFTTTLIKK</sequence>
<dbReference type="InterPro" id="IPR018247">
    <property type="entry name" value="EF_Hand_1_Ca_BS"/>
</dbReference>
<dbReference type="PROSITE" id="PS00018">
    <property type="entry name" value="EF_HAND_1"/>
    <property type="match status" value="1"/>
</dbReference>
<comment type="subcellular location">
    <subcellularLocation>
        <location evidence="1">Secreted</location>
    </subcellularLocation>
</comment>
<feature type="signal peptide" evidence="4">
    <location>
        <begin position="1"/>
        <end position="31"/>
    </location>
</feature>
<evidence type="ECO:0000256" key="1">
    <source>
        <dbReference type="ARBA" id="ARBA00004613"/>
    </source>
</evidence>